<accession>A0A0H3N982</accession>
<comment type="similarity">
    <text evidence="1">Belongs to the peptidase M20A family.</text>
</comment>
<dbReference type="InterPro" id="IPR052030">
    <property type="entry name" value="Peptidase_M20/M20A_hydrolases"/>
</dbReference>
<dbReference type="InterPro" id="IPR002933">
    <property type="entry name" value="Peptidase_M20"/>
</dbReference>
<dbReference type="InterPro" id="IPR017439">
    <property type="entry name" value="Amidohydrolase"/>
</dbReference>
<dbReference type="Pfam" id="PF07687">
    <property type="entry name" value="M20_dimer"/>
    <property type="match status" value="1"/>
</dbReference>
<evidence type="ECO:0000259" key="2">
    <source>
        <dbReference type="Pfam" id="PF07687"/>
    </source>
</evidence>
<reference evidence="3 4" key="1">
    <citation type="journal article" date="2009" name="Genome Biol.">
        <title>Comparative genome and phenotypic analysis of Clostridium difficile 027 strains provides insight into the evolution of a hypervirulent bacterium.</title>
        <authorList>
            <person name="Stabler R.A."/>
            <person name="He M."/>
            <person name="Dawson L."/>
            <person name="Martin M."/>
            <person name="Valiente E."/>
            <person name="Corton C."/>
            <person name="Lawley T.D."/>
            <person name="Sebaihia M."/>
            <person name="Quail M.A."/>
            <person name="Rose G."/>
            <person name="Gerding D.N."/>
            <person name="Gibert M."/>
            <person name="Popoff M.R."/>
            <person name="Parkhill J."/>
            <person name="Dougan G."/>
            <person name="Wren B.W."/>
        </authorList>
    </citation>
    <scope>NUCLEOTIDE SEQUENCE [LARGE SCALE GENOMIC DNA]</scope>
    <source>
        <strain evidence="3 4">CD196</strain>
    </source>
</reference>
<dbReference type="SUPFAM" id="SSF55031">
    <property type="entry name" value="Bacterial exopeptidase dimerisation domain"/>
    <property type="match status" value="1"/>
</dbReference>
<dbReference type="KEGG" id="cdc:CD196_0727"/>
<sequence length="390" mass="42482">MECFKEVVNMNELKAKIKEEIKLLSEEKKTSFEKVSDYLFSNPELAFEEYKSQKALCDLLEENEFNVTKGVGGLETSFEAVYSNGTNGKTVAFLAEYDALPGMGHACGHNIIGTSSVGAGIILKEIMKKHNIEGTVKVFGTPAEERVGGKITMIKEGVFNNVDAALILHPSDASMPDDISFAQVNLKFDFTGKASHAAAFPWEGKSALSGVIALFNSVNSMRLHLKDYARVHGIITDGGSIHNIIPEKSTAIFNVRALSIEYLNEICEMLKNCAKGAAISTGTNVEIVQLDEIYKEIKNDSELVNIVRQNFEVLGEDYVERDLSQGIGSTDTGNLTHEIPAIQAYIKLKENTATHTDEFAVAAGGEEGKVALIKAIKVLAMCGVDILYSK</sequence>
<dbReference type="PANTHER" id="PTHR30575:SF0">
    <property type="entry name" value="XAA-ARG DIPEPTIDASE"/>
    <property type="match status" value="1"/>
</dbReference>
<evidence type="ECO:0000313" key="4">
    <source>
        <dbReference type="Proteomes" id="UP000002068"/>
    </source>
</evidence>
<dbReference type="HOGENOM" id="CLU_031812_1_0_9"/>
<dbReference type="InterPro" id="IPR011650">
    <property type="entry name" value="Peptidase_M20_dimer"/>
</dbReference>
<evidence type="ECO:0000256" key="1">
    <source>
        <dbReference type="PIRNR" id="PIRNR037226"/>
    </source>
</evidence>
<evidence type="ECO:0000313" key="3">
    <source>
        <dbReference type="EMBL" id="CBA61388.1"/>
    </source>
</evidence>
<gene>
    <name evidence="3" type="ordered locus">CD196_0727</name>
</gene>
<name>A0A0H3N982_CLODC</name>
<dbReference type="SUPFAM" id="SSF53187">
    <property type="entry name" value="Zn-dependent exopeptidases"/>
    <property type="match status" value="1"/>
</dbReference>
<dbReference type="Proteomes" id="UP000002068">
    <property type="component" value="Chromosome"/>
</dbReference>
<dbReference type="EMBL" id="FN538970">
    <property type="protein sequence ID" value="CBA61388.1"/>
    <property type="molecule type" value="Genomic_DNA"/>
</dbReference>
<dbReference type="PANTHER" id="PTHR30575">
    <property type="entry name" value="PEPTIDASE M20"/>
    <property type="match status" value="1"/>
</dbReference>
<dbReference type="CDD" id="cd05672">
    <property type="entry name" value="M20_ACY1L2-like"/>
    <property type="match status" value="1"/>
</dbReference>
<dbReference type="Pfam" id="PF01546">
    <property type="entry name" value="Peptidase_M20"/>
    <property type="match status" value="1"/>
</dbReference>
<dbReference type="GO" id="GO:0046657">
    <property type="term" value="P:folic acid catabolic process"/>
    <property type="evidence" value="ECO:0007669"/>
    <property type="project" value="TreeGrafter"/>
</dbReference>
<dbReference type="GO" id="GO:0005737">
    <property type="term" value="C:cytoplasm"/>
    <property type="evidence" value="ECO:0007669"/>
    <property type="project" value="TreeGrafter"/>
</dbReference>
<dbReference type="Gene3D" id="3.40.630.10">
    <property type="entry name" value="Zn peptidases"/>
    <property type="match status" value="1"/>
</dbReference>
<dbReference type="PIRSF" id="PIRSF037226">
    <property type="entry name" value="Amidohydrolase_ACY1L2_prd"/>
    <property type="match status" value="1"/>
</dbReference>
<dbReference type="Gene3D" id="3.30.70.360">
    <property type="match status" value="1"/>
</dbReference>
<dbReference type="FunFam" id="3.30.70.360:FF:000004">
    <property type="entry name" value="Peptidase M20 domain-containing protein 2"/>
    <property type="match status" value="1"/>
</dbReference>
<dbReference type="InterPro" id="IPR017144">
    <property type="entry name" value="Xaa-Arg_dipeptidase"/>
</dbReference>
<protein>
    <recommendedName>
        <fullName evidence="1">Peptidase M20 domain-containing protein 2</fullName>
    </recommendedName>
</protein>
<feature type="domain" description="Peptidase M20 dimerisation" evidence="2">
    <location>
        <begin position="185"/>
        <end position="275"/>
    </location>
</feature>
<dbReference type="NCBIfam" id="TIGR01891">
    <property type="entry name" value="amidohydrolases"/>
    <property type="match status" value="1"/>
</dbReference>
<dbReference type="GO" id="GO:0016805">
    <property type="term" value="F:dipeptidase activity"/>
    <property type="evidence" value="ECO:0007669"/>
    <property type="project" value="InterPro"/>
</dbReference>
<organism evidence="3 4">
    <name type="scientific">Clostridioides difficile (strain CD196)</name>
    <name type="common">Peptoclostridium difficile</name>
    <dbReference type="NCBI Taxonomy" id="645462"/>
    <lineage>
        <taxon>Bacteria</taxon>
        <taxon>Bacillati</taxon>
        <taxon>Bacillota</taxon>
        <taxon>Clostridia</taxon>
        <taxon>Peptostreptococcales</taxon>
        <taxon>Peptostreptococcaceae</taxon>
        <taxon>Clostridioides</taxon>
    </lineage>
</organism>
<dbReference type="GO" id="GO:0071713">
    <property type="term" value="F:para-aminobenzoyl-glutamate hydrolase activity"/>
    <property type="evidence" value="ECO:0007669"/>
    <property type="project" value="TreeGrafter"/>
</dbReference>
<proteinExistence type="inferred from homology"/>
<dbReference type="InterPro" id="IPR036264">
    <property type="entry name" value="Bact_exopeptidase_dim_dom"/>
</dbReference>
<dbReference type="AlphaFoldDB" id="A0A0H3N982"/>